<accession>A0A7Z0ACH9</accession>
<evidence type="ECO:0000256" key="3">
    <source>
        <dbReference type="ARBA" id="ARBA00022475"/>
    </source>
</evidence>
<evidence type="ECO:0000256" key="6">
    <source>
        <dbReference type="ARBA" id="ARBA00022741"/>
    </source>
</evidence>
<evidence type="ECO:0000313" key="12">
    <source>
        <dbReference type="EMBL" id="NYI66696.1"/>
    </source>
</evidence>
<evidence type="ECO:0000313" key="13">
    <source>
        <dbReference type="Proteomes" id="UP000539111"/>
    </source>
</evidence>
<dbReference type="InterPro" id="IPR003593">
    <property type="entry name" value="AAA+_ATPase"/>
</dbReference>
<evidence type="ECO:0000256" key="7">
    <source>
        <dbReference type="ARBA" id="ARBA00022840"/>
    </source>
</evidence>
<keyword evidence="3" id="KW-1003">Cell membrane</keyword>
<keyword evidence="9" id="KW-0472">Membrane</keyword>
<organism evidence="12 13">
    <name type="scientific">Spelaeicoccus albus</name>
    <dbReference type="NCBI Taxonomy" id="1280376"/>
    <lineage>
        <taxon>Bacteria</taxon>
        <taxon>Bacillati</taxon>
        <taxon>Actinomycetota</taxon>
        <taxon>Actinomycetes</taxon>
        <taxon>Micrococcales</taxon>
        <taxon>Brevibacteriaceae</taxon>
        <taxon>Spelaeicoccus</taxon>
    </lineage>
</organism>
<dbReference type="GO" id="GO:0016887">
    <property type="term" value="F:ATP hydrolysis activity"/>
    <property type="evidence" value="ECO:0007669"/>
    <property type="project" value="InterPro"/>
</dbReference>
<keyword evidence="13" id="KW-1185">Reference proteome</keyword>
<dbReference type="PANTHER" id="PTHR43790:SF3">
    <property type="entry name" value="D-ALLOSE IMPORT ATP-BINDING PROTEIN ALSA-RELATED"/>
    <property type="match status" value="1"/>
</dbReference>
<dbReference type="RefSeq" id="WP_179426212.1">
    <property type="nucleotide sequence ID" value="NZ_JACBZP010000001.1"/>
</dbReference>
<evidence type="ECO:0000256" key="5">
    <source>
        <dbReference type="ARBA" id="ARBA00022737"/>
    </source>
</evidence>
<dbReference type="EMBL" id="JACBZP010000001">
    <property type="protein sequence ID" value="NYI66696.1"/>
    <property type="molecule type" value="Genomic_DNA"/>
</dbReference>
<dbReference type="GO" id="GO:0005886">
    <property type="term" value="C:plasma membrane"/>
    <property type="evidence" value="ECO:0007669"/>
    <property type="project" value="UniProtKB-SubCell"/>
</dbReference>
<keyword evidence="4" id="KW-0762">Sugar transport</keyword>
<dbReference type="InterPro" id="IPR050107">
    <property type="entry name" value="ABC_carbohydrate_import_ATPase"/>
</dbReference>
<feature type="domain" description="ABC transporter" evidence="11">
    <location>
        <begin position="259"/>
        <end position="504"/>
    </location>
</feature>
<dbReference type="FunFam" id="3.40.50.300:FF:000127">
    <property type="entry name" value="Ribose import ATP-binding protein RbsA"/>
    <property type="match status" value="1"/>
</dbReference>
<feature type="region of interest" description="Disordered" evidence="10">
    <location>
        <begin position="507"/>
        <end position="536"/>
    </location>
</feature>
<keyword evidence="8" id="KW-1278">Translocase</keyword>
<keyword evidence="7 12" id="KW-0067">ATP-binding</keyword>
<dbReference type="InterPro" id="IPR003439">
    <property type="entry name" value="ABC_transporter-like_ATP-bd"/>
</dbReference>
<evidence type="ECO:0000256" key="1">
    <source>
        <dbReference type="ARBA" id="ARBA00004202"/>
    </source>
</evidence>
<dbReference type="PANTHER" id="PTHR43790">
    <property type="entry name" value="CARBOHYDRATE TRANSPORT ATP-BINDING PROTEIN MG119-RELATED"/>
    <property type="match status" value="1"/>
</dbReference>
<comment type="caution">
    <text evidence="12">The sequence shown here is derived from an EMBL/GenBank/DDBJ whole genome shotgun (WGS) entry which is preliminary data.</text>
</comment>
<evidence type="ECO:0000256" key="10">
    <source>
        <dbReference type="SAM" id="MobiDB-lite"/>
    </source>
</evidence>
<dbReference type="GO" id="GO:0005524">
    <property type="term" value="F:ATP binding"/>
    <property type="evidence" value="ECO:0007669"/>
    <property type="project" value="UniProtKB-KW"/>
</dbReference>
<name>A0A7Z0ACH9_9MICO</name>
<evidence type="ECO:0000256" key="9">
    <source>
        <dbReference type="ARBA" id="ARBA00023136"/>
    </source>
</evidence>
<reference evidence="12 13" key="1">
    <citation type="submission" date="2020-07" db="EMBL/GenBank/DDBJ databases">
        <title>Sequencing the genomes of 1000 actinobacteria strains.</title>
        <authorList>
            <person name="Klenk H.-P."/>
        </authorList>
    </citation>
    <scope>NUCLEOTIDE SEQUENCE [LARGE SCALE GENOMIC DNA]</scope>
    <source>
        <strain evidence="12 13">DSM 26341</strain>
    </source>
</reference>
<dbReference type="InterPro" id="IPR027417">
    <property type="entry name" value="P-loop_NTPase"/>
</dbReference>
<dbReference type="InterPro" id="IPR017871">
    <property type="entry name" value="ABC_transporter-like_CS"/>
</dbReference>
<keyword evidence="2" id="KW-0813">Transport</keyword>
<dbReference type="AlphaFoldDB" id="A0A7Z0ACH9"/>
<dbReference type="CDD" id="cd03215">
    <property type="entry name" value="ABC_Carb_Monos_II"/>
    <property type="match status" value="1"/>
</dbReference>
<dbReference type="PROSITE" id="PS00211">
    <property type="entry name" value="ABC_TRANSPORTER_1"/>
    <property type="match status" value="1"/>
</dbReference>
<evidence type="ECO:0000256" key="4">
    <source>
        <dbReference type="ARBA" id="ARBA00022597"/>
    </source>
</evidence>
<protein>
    <submittedName>
        <fullName evidence="12">Ribose transport system ATP-binding protein</fullName>
    </submittedName>
</protein>
<dbReference type="CDD" id="cd03216">
    <property type="entry name" value="ABC_Carb_Monos_I"/>
    <property type="match status" value="1"/>
</dbReference>
<dbReference type="PROSITE" id="PS50893">
    <property type="entry name" value="ABC_TRANSPORTER_2"/>
    <property type="match status" value="2"/>
</dbReference>
<dbReference type="SUPFAM" id="SSF52540">
    <property type="entry name" value="P-loop containing nucleoside triphosphate hydrolases"/>
    <property type="match status" value="2"/>
</dbReference>
<gene>
    <name evidence="12" type="ORF">BJY26_001002</name>
</gene>
<dbReference type="Pfam" id="PF00005">
    <property type="entry name" value="ABC_tran"/>
    <property type="match status" value="2"/>
</dbReference>
<feature type="domain" description="ABC transporter" evidence="11">
    <location>
        <begin position="12"/>
        <end position="248"/>
    </location>
</feature>
<evidence type="ECO:0000256" key="2">
    <source>
        <dbReference type="ARBA" id="ARBA00022448"/>
    </source>
</evidence>
<dbReference type="SMART" id="SM00382">
    <property type="entry name" value="AAA"/>
    <property type="match status" value="2"/>
</dbReference>
<comment type="subcellular location">
    <subcellularLocation>
        <location evidence="1">Cell membrane</location>
        <topology evidence="1">Peripheral membrane protein</topology>
    </subcellularLocation>
</comment>
<dbReference type="Proteomes" id="UP000539111">
    <property type="component" value="Unassembled WGS sequence"/>
</dbReference>
<keyword evidence="6" id="KW-0547">Nucleotide-binding</keyword>
<evidence type="ECO:0000259" key="11">
    <source>
        <dbReference type="PROSITE" id="PS50893"/>
    </source>
</evidence>
<sequence>MTETPGAVTPLLEVRDVSKSFPGVKALSNMHLALHPGEVLALVGENGAGKSTLMKVLSGIYPVDSGEFFLNGEPLLATGPKHAQELGIAIIHQEFNLIPDLTVAQNIFVGREPHRAGIFNSERALNTRAGELIDRLGLPLNPRTTVSELTVAKQQMVEIAKALSFEARVLIMDEPTAALNEAEVGALHDLIRRFIQPTTGVVYISHRMDEIKQITDRVTVIRDGKYIDTLDTASTSMTEVINLMVGRELTTDAAPENVRSDRDVLLTVDGLETRDLLRNVSFDLREGEILGFAGLMGAGRTEVARAIVGADKRSAGTITLRGKPVTIRNPADAAKLRIGYLSEDRKRYGLLLERSVGENMVLSAVTELFSTWGLMRSKSIQAKASEYVDTMKVKTPSTGQTAKFLSGGNQQKVVIAKWLIKDCDILIFDEPTRGIDVGAKEEIYGLLNELAQAGKSIIMISSELPEVLRMSHRVVVMSEGRITGIVDAGEATSETIMHYATLRPDENTQDAAELGLTTQSAAGPASGATDEKADNS</sequence>
<dbReference type="Gene3D" id="3.40.50.300">
    <property type="entry name" value="P-loop containing nucleotide triphosphate hydrolases"/>
    <property type="match status" value="2"/>
</dbReference>
<evidence type="ECO:0000256" key="8">
    <source>
        <dbReference type="ARBA" id="ARBA00022967"/>
    </source>
</evidence>
<keyword evidence="5" id="KW-0677">Repeat</keyword>
<proteinExistence type="predicted"/>